<reference evidence="1 2" key="1">
    <citation type="submission" date="2019-03" db="EMBL/GenBank/DDBJ databases">
        <title>Sequencing 23 genomes of Wallemia ichthyophaga.</title>
        <authorList>
            <person name="Gostincar C."/>
        </authorList>
    </citation>
    <scope>NUCLEOTIDE SEQUENCE [LARGE SCALE GENOMIC DNA]</scope>
    <source>
        <strain evidence="1 2">EXF-5753</strain>
    </source>
</reference>
<sequence length="88" mass="9849">MISVNRDLLIMASMPFCFQLFLLALKEAPGSRKMLFAETSAADDVEKFSEEDTAKSIAAKYLSVGEFCYDTVTGYAVNSAYFKRGDRR</sequence>
<dbReference type="EMBL" id="SPNW01000110">
    <property type="protein sequence ID" value="TIA85432.1"/>
    <property type="molecule type" value="Genomic_DNA"/>
</dbReference>
<dbReference type="InterPro" id="IPR013726">
    <property type="entry name" value="Mitofissin"/>
</dbReference>
<proteinExistence type="predicted"/>
<name>A0A4T0FBM3_9BASI</name>
<protein>
    <submittedName>
        <fullName evidence="1">Uncharacterized protein</fullName>
    </submittedName>
</protein>
<keyword evidence="2" id="KW-1185">Reference proteome</keyword>
<evidence type="ECO:0000313" key="1">
    <source>
        <dbReference type="EMBL" id="TIA85432.1"/>
    </source>
</evidence>
<dbReference type="Pfam" id="PF08520">
    <property type="entry name" value="Mitofissin"/>
    <property type="match status" value="1"/>
</dbReference>
<accession>A0A4T0FBM3</accession>
<dbReference type="OrthoDB" id="16824at2759"/>
<gene>
    <name evidence="1" type="ORF">E3P99_03994</name>
</gene>
<dbReference type="Proteomes" id="UP000310189">
    <property type="component" value="Unassembled WGS sequence"/>
</dbReference>
<comment type="caution">
    <text evidence="1">The sequence shown here is derived from an EMBL/GenBank/DDBJ whole genome shotgun (WGS) entry which is preliminary data.</text>
</comment>
<evidence type="ECO:0000313" key="2">
    <source>
        <dbReference type="Proteomes" id="UP000310189"/>
    </source>
</evidence>
<dbReference type="AlphaFoldDB" id="A0A4T0FBM3"/>
<organism evidence="1 2">
    <name type="scientific">Wallemia hederae</name>
    <dbReference type="NCBI Taxonomy" id="1540922"/>
    <lineage>
        <taxon>Eukaryota</taxon>
        <taxon>Fungi</taxon>
        <taxon>Dikarya</taxon>
        <taxon>Basidiomycota</taxon>
        <taxon>Wallemiomycotina</taxon>
        <taxon>Wallemiomycetes</taxon>
        <taxon>Wallemiales</taxon>
        <taxon>Wallemiaceae</taxon>
        <taxon>Wallemia</taxon>
    </lineage>
</organism>